<organism evidence="2 3">
    <name type="scientific">Fraxinus pennsylvanica</name>
    <dbReference type="NCBI Taxonomy" id="56036"/>
    <lineage>
        <taxon>Eukaryota</taxon>
        <taxon>Viridiplantae</taxon>
        <taxon>Streptophyta</taxon>
        <taxon>Embryophyta</taxon>
        <taxon>Tracheophyta</taxon>
        <taxon>Spermatophyta</taxon>
        <taxon>Magnoliopsida</taxon>
        <taxon>eudicotyledons</taxon>
        <taxon>Gunneridae</taxon>
        <taxon>Pentapetalae</taxon>
        <taxon>asterids</taxon>
        <taxon>lamiids</taxon>
        <taxon>Lamiales</taxon>
        <taxon>Oleaceae</taxon>
        <taxon>Oleeae</taxon>
        <taxon>Fraxinus</taxon>
    </lineage>
</organism>
<feature type="compositionally biased region" description="Basic residues" evidence="1">
    <location>
        <begin position="8"/>
        <end position="17"/>
    </location>
</feature>
<name>A0AAD2EA61_9LAMI</name>
<evidence type="ECO:0000313" key="3">
    <source>
        <dbReference type="Proteomes" id="UP000834106"/>
    </source>
</evidence>
<keyword evidence="3" id="KW-1185">Reference proteome</keyword>
<gene>
    <name evidence="2" type="ORF">FPE_LOCUS30484</name>
</gene>
<protein>
    <submittedName>
        <fullName evidence="2">Uncharacterized protein</fullName>
    </submittedName>
</protein>
<accession>A0AAD2EA61</accession>
<feature type="region of interest" description="Disordered" evidence="1">
    <location>
        <begin position="1"/>
        <end position="63"/>
    </location>
</feature>
<evidence type="ECO:0000313" key="2">
    <source>
        <dbReference type="EMBL" id="CAI9783054.1"/>
    </source>
</evidence>
<dbReference type="EMBL" id="OU503054">
    <property type="protein sequence ID" value="CAI9783054.1"/>
    <property type="molecule type" value="Genomic_DNA"/>
</dbReference>
<feature type="compositionally biased region" description="Polar residues" evidence="1">
    <location>
        <begin position="29"/>
        <end position="44"/>
    </location>
</feature>
<proteinExistence type="predicted"/>
<dbReference type="AlphaFoldDB" id="A0AAD2EA61"/>
<reference evidence="2" key="1">
    <citation type="submission" date="2023-05" db="EMBL/GenBank/DDBJ databases">
        <authorList>
            <person name="Huff M."/>
        </authorList>
    </citation>
    <scope>NUCLEOTIDE SEQUENCE</scope>
</reference>
<feature type="compositionally biased region" description="Polar residues" evidence="1">
    <location>
        <begin position="51"/>
        <end position="63"/>
    </location>
</feature>
<sequence length="219" mass="24186">MLALSPPKMKRTPRSHFARLPATGVVGGSTENNASPFHTRSSPPKSLRPINLNSRVHSSSSDYSPLVVLNSSSPRSLASKPLDSLLNFSTLLPRYILAPPPREPMAYMPFSPSSFVNGVRNSSPWSFEFLGVRKANPIPSFATTASMKKMEEFKNDINDEFHVDVDEKLGGCVRGVGRTRIRVRDIENSKETEALLLQGGFRIIAIVIEAVEEHRNTVI</sequence>
<dbReference type="Proteomes" id="UP000834106">
    <property type="component" value="Chromosome 19"/>
</dbReference>
<evidence type="ECO:0000256" key="1">
    <source>
        <dbReference type="SAM" id="MobiDB-lite"/>
    </source>
</evidence>